<organism evidence="5 6">
    <name type="scientific">Caulifigura coniformis</name>
    <dbReference type="NCBI Taxonomy" id="2527983"/>
    <lineage>
        <taxon>Bacteria</taxon>
        <taxon>Pseudomonadati</taxon>
        <taxon>Planctomycetota</taxon>
        <taxon>Planctomycetia</taxon>
        <taxon>Planctomycetales</taxon>
        <taxon>Planctomycetaceae</taxon>
        <taxon>Caulifigura</taxon>
    </lineage>
</organism>
<dbReference type="GO" id="GO:0005829">
    <property type="term" value="C:cytosol"/>
    <property type="evidence" value="ECO:0007669"/>
    <property type="project" value="TreeGrafter"/>
</dbReference>
<dbReference type="InterPro" id="IPR031100">
    <property type="entry name" value="LOG_fam"/>
</dbReference>
<gene>
    <name evidence="5" type="ORF">Pan44_45490</name>
</gene>
<accession>A0A517SK45</accession>
<feature type="region of interest" description="Disordered" evidence="4">
    <location>
        <begin position="1"/>
        <end position="34"/>
    </location>
</feature>
<sequence>MSNRRFNAKSHEARPDVSEENPLPTEHQPDPQPTSNLIEEIKETADKLARDHATRGDVKIIARALKELRYAFKVFTPYRRKRKITVFGSARTKPDHPAYQEAVEFGRRMAEVGWYVVTGAGGGIMEGAHVGAGRAMSMGLNIMLPFEQSSNPIITDDPKLVHFKYFFTRKLMFVKEVHAIALFAGGFGTQDEAWETMTLIQTGKRDLMPIVCIDYPGSSYWADWLSFIKKQLLDQKWISPADLSLFKVVNSTEEAVDEVLGFYSVYNSMRFIREKLYLRLHRAPDDALLDRLNTEFADIVASGQIERVTAHAYESDDDHLAELPRLAFIFNRRDYGRLRQMVDVINAELAVENVAPNP</sequence>
<name>A0A517SK45_9PLAN</name>
<evidence type="ECO:0000256" key="2">
    <source>
        <dbReference type="ARBA" id="ARBA00011985"/>
    </source>
</evidence>
<evidence type="ECO:0000256" key="1">
    <source>
        <dbReference type="ARBA" id="ARBA00000274"/>
    </source>
</evidence>
<dbReference type="OrthoDB" id="9801098at2"/>
<protein>
    <recommendedName>
        <fullName evidence="3">AMP nucleosidase</fullName>
        <ecNumber evidence="2">3.2.2.4</ecNumber>
    </recommendedName>
    <alternativeName>
        <fullName evidence="3">AMP nucleosidase</fullName>
    </alternativeName>
</protein>
<dbReference type="SUPFAM" id="SSF102405">
    <property type="entry name" value="MCP/YpsA-like"/>
    <property type="match status" value="1"/>
</dbReference>
<dbReference type="InterPro" id="IPR052341">
    <property type="entry name" value="LOG_family_nucleotidases"/>
</dbReference>
<keyword evidence="6" id="KW-1185">Reference proteome</keyword>
<dbReference type="InParanoid" id="A0A517SK45"/>
<dbReference type="Gene3D" id="3.40.50.450">
    <property type="match status" value="1"/>
</dbReference>
<evidence type="ECO:0000313" key="5">
    <source>
        <dbReference type="EMBL" id="QDT56495.1"/>
    </source>
</evidence>
<dbReference type="PANTHER" id="PTHR43393:SF2">
    <property type="entry name" value="CYTOKININ RIBOSIDE 5'-MONOPHOSPHATE PHOSPHORIBOHYDROLASE"/>
    <property type="match status" value="1"/>
</dbReference>
<comment type="catalytic activity">
    <reaction evidence="1">
        <text>AMP + H2O = D-ribose 5-phosphate + adenine</text>
        <dbReference type="Rhea" id="RHEA:20129"/>
        <dbReference type="ChEBI" id="CHEBI:15377"/>
        <dbReference type="ChEBI" id="CHEBI:16708"/>
        <dbReference type="ChEBI" id="CHEBI:78346"/>
        <dbReference type="ChEBI" id="CHEBI:456215"/>
        <dbReference type="EC" id="3.2.2.4"/>
    </reaction>
</comment>
<dbReference type="PANTHER" id="PTHR43393">
    <property type="entry name" value="CYTOKININ RIBOSIDE 5'-MONOPHOSPHATE PHOSPHORIBOHYDROLASE"/>
    <property type="match status" value="1"/>
</dbReference>
<dbReference type="EC" id="3.2.2.4" evidence="2"/>
<reference evidence="5 6" key="1">
    <citation type="submission" date="2019-02" db="EMBL/GenBank/DDBJ databases">
        <title>Deep-cultivation of Planctomycetes and their phenomic and genomic characterization uncovers novel biology.</title>
        <authorList>
            <person name="Wiegand S."/>
            <person name="Jogler M."/>
            <person name="Boedeker C."/>
            <person name="Pinto D."/>
            <person name="Vollmers J."/>
            <person name="Rivas-Marin E."/>
            <person name="Kohn T."/>
            <person name="Peeters S.H."/>
            <person name="Heuer A."/>
            <person name="Rast P."/>
            <person name="Oberbeckmann S."/>
            <person name="Bunk B."/>
            <person name="Jeske O."/>
            <person name="Meyerdierks A."/>
            <person name="Storesund J.E."/>
            <person name="Kallscheuer N."/>
            <person name="Luecker S."/>
            <person name="Lage O.M."/>
            <person name="Pohl T."/>
            <person name="Merkel B.J."/>
            <person name="Hornburger P."/>
            <person name="Mueller R.-W."/>
            <person name="Bruemmer F."/>
            <person name="Labrenz M."/>
            <person name="Spormann A.M."/>
            <person name="Op den Camp H."/>
            <person name="Overmann J."/>
            <person name="Amann R."/>
            <person name="Jetten M.S.M."/>
            <person name="Mascher T."/>
            <person name="Medema M.H."/>
            <person name="Devos D.P."/>
            <person name="Kaster A.-K."/>
            <person name="Ovreas L."/>
            <person name="Rohde M."/>
            <person name="Galperin M.Y."/>
            <person name="Jogler C."/>
        </authorList>
    </citation>
    <scope>NUCLEOTIDE SEQUENCE [LARGE SCALE GENOMIC DNA]</scope>
    <source>
        <strain evidence="5 6">Pan44</strain>
    </source>
</reference>
<evidence type="ECO:0000313" key="6">
    <source>
        <dbReference type="Proteomes" id="UP000315700"/>
    </source>
</evidence>
<evidence type="ECO:0000256" key="3">
    <source>
        <dbReference type="ARBA" id="ARBA00031983"/>
    </source>
</evidence>
<proteinExistence type="predicted"/>
<evidence type="ECO:0000256" key="4">
    <source>
        <dbReference type="SAM" id="MobiDB-lite"/>
    </source>
</evidence>
<dbReference type="Proteomes" id="UP000315700">
    <property type="component" value="Chromosome"/>
</dbReference>
<dbReference type="KEGG" id="ccos:Pan44_45490"/>
<dbReference type="GO" id="GO:0008714">
    <property type="term" value="F:AMP nucleosidase activity"/>
    <property type="evidence" value="ECO:0007669"/>
    <property type="project" value="UniProtKB-EC"/>
</dbReference>
<dbReference type="Pfam" id="PF03641">
    <property type="entry name" value="Lysine_decarbox"/>
    <property type="match status" value="1"/>
</dbReference>
<dbReference type="EMBL" id="CP036271">
    <property type="protein sequence ID" value="QDT56495.1"/>
    <property type="molecule type" value="Genomic_DNA"/>
</dbReference>
<dbReference type="RefSeq" id="WP_145033966.1">
    <property type="nucleotide sequence ID" value="NZ_CP036271.1"/>
</dbReference>
<dbReference type="AlphaFoldDB" id="A0A517SK45"/>